<evidence type="ECO:0000313" key="1">
    <source>
        <dbReference type="EMBL" id="KAK1700605.1"/>
    </source>
</evidence>
<reference evidence="1" key="1">
    <citation type="submission" date="2021-06" db="EMBL/GenBank/DDBJ databases">
        <title>Comparative genomics, transcriptomics and evolutionary studies reveal genomic signatures of adaptation to plant cell wall in hemibiotrophic fungi.</title>
        <authorList>
            <consortium name="DOE Joint Genome Institute"/>
            <person name="Baroncelli R."/>
            <person name="Diaz J.F."/>
            <person name="Benocci T."/>
            <person name="Peng M."/>
            <person name="Battaglia E."/>
            <person name="Haridas S."/>
            <person name="Andreopoulos W."/>
            <person name="Labutti K."/>
            <person name="Pangilinan J."/>
            <person name="Floch G.L."/>
            <person name="Makela M.R."/>
            <person name="Henrissat B."/>
            <person name="Grigoriev I.V."/>
            <person name="Crouch J.A."/>
            <person name="De Vries R.P."/>
            <person name="Sukno S.A."/>
            <person name="Thon M.R."/>
        </authorList>
    </citation>
    <scope>NUCLEOTIDE SEQUENCE</scope>
    <source>
        <strain evidence="1">CBS 193.32</strain>
    </source>
</reference>
<dbReference type="EMBL" id="JAHMHR010000002">
    <property type="protein sequence ID" value="KAK1700605.1"/>
    <property type="molecule type" value="Genomic_DNA"/>
</dbReference>
<gene>
    <name evidence="1" type="ORF">BDP55DRAFT_137682</name>
</gene>
<organism evidence="1 2">
    <name type="scientific">Colletotrichum godetiae</name>
    <dbReference type="NCBI Taxonomy" id="1209918"/>
    <lineage>
        <taxon>Eukaryota</taxon>
        <taxon>Fungi</taxon>
        <taxon>Dikarya</taxon>
        <taxon>Ascomycota</taxon>
        <taxon>Pezizomycotina</taxon>
        <taxon>Sordariomycetes</taxon>
        <taxon>Hypocreomycetidae</taxon>
        <taxon>Glomerellales</taxon>
        <taxon>Glomerellaceae</taxon>
        <taxon>Colletotrichum</taxon>
        <taxon>Colletotrichum acutatum species complex</taxon>
    </lineage>
</organism>
<comment type="caution">
    <text evidence="1">The sequence shown here is derived from an EMBL/GenBank/DDBJ whole genome shotgun (WGS) entry which is preliminary data.</text>
</comment>
<dbReference type="RefSeq" id="XP_060436362.1">
    <property type="nucleotide sequence ID" value="XM_060565541.1"/>
</dbReference>
<proteinExistence type="predicted"/>
<dbReference type="GeneID" id="85450067"/>
<dbReference type="Proteomes" id="UP001224890">
    <property type="component" value="Unassembled WGS sequence"/>
</dbReference>
<dbReference type="AlphaFoldDB" id="A0AAJ0F4M4"/>
<keyword evidence="2" id="KW-1185">Reference proteome</keyword>
<name>A0AAJ0F4M4_9PEZI</name>
<protein>
    <submittedName>
        <fullName evidence="1">Uncharacterized protein</fullName>
    </submittedName>
</protein>
<evidence type="ECO:0000313" key="2">
    <source>
        <dbReference type="Proteomes" id="UP001224890"/>
    </source>
</evidence>
<sequence>MIANLYSRQSHLKLPWKYIHQTHKPCSNHSNPSTMRPKVAAATIFLRLWKACKLMMSTTTPATGVCPHVRSRRLRRARRFCAFVPVMVAGLLNPSLNLEGRSCDFNCPPLRPQNLSLKSGACARLPKSRLHNSDPRHLTNKIAAAAEIFAYAFPFDHHQKPAKADNFRGIRRASRETFQRIQHTSLILAAARRFNIEDVCRRRLILKNHSRLICNYISSGLRP</sequence>
<accession>A0AAJ0F4M4</accession>